<comment type="caution">
    <text evidence="1">The sequence shown here is derived from an EMBL/GenBank/DDBJ whole genome shotgun (WGS) entry which is preliminary data.</text>
</comment>
<proteinExistence type="predicted"/>
<dbReference type="Proteomes" id="UP001314170">
    <property type="component" value="Unassembled WGS sequence"/>
</dbReference>
<organism evidence="1 2">
    <name type="scientific">Dovyalis caffra</name>
    <dbReference type="NCBI Taxonomy" id="77055"/>
    <lineage>
        <taxon>Eukaryota</taxon>
        <taxon>Viridiplantae</taxon>
        <taxon>Streptophyta</taxon>
        <taxon>Embryophyta</taxon>
        <taxon>Tracheophyta</taxon>
        <taxon>Spermatophyta</taxon>
        <taxon>Magnoliopsida</taxon>
        <taxon>eudicotyledons</taxon>
        <taxon>Gunneridae</taxon>
        <taxon>Pentapetalae</taxon>
        <taxon>rosids</taxon>
        <taxon>fabids</taxon>
        <taxon>Malpighiales</taxon>
        <taxon>Salicaceae</taxon>
        <taxon>Flacourtieae</taxon>
        <taxon>Dovyalis</taxon>
    </lineage>
</organism>
<keyword evidence="2" id="KW-1185">Reference proteome</keyword>
<evidence type="ECO:0000313" key="2">
    <source>
        <dbReference type="Proteomes" id="UP001314170"/>
    </source>
</evidence>
<reference evidence="1 2" key="1">
    <citation type="submission" date="2024-01" db="EMBL/GenBank/DDBJ databases">
        <authorList>
            <person name="Waweru B."/>
        </authorList>
    </citation>
    <scope>NUCLEOTIDE SEQUENCE [LARGE SCALE GENOMIC DNA]</scope>
</reference>
<gene>
    <name evidence="1" type="ORF">DCAF_LOCUS12944</name>
</gene>
<dbReference type="EMBL" id="CAWUPB010001108">
    <property type="protein sequence ID" value="CAK7337903.1"/>
    <property type="molecule type" value="Genomic_DNA"/>
</dbReference>
<evidence type="ECO:0000313" key="1">
    <source>
        <dbReference type="EMBL" id="CAK7337903.1"/>
    </source>
</evidence>
<accession>A0AAV1RR53</accession>
<dbReference type="AlphaFoldDB" id="A0AAV1RR53"/>
<protein>
    <submittedName>
        <fullName evidence="1">Uncharacterized protein</fullName>
    </submittedName>
</protein>
<sequence>MYLKRPLGKEETSNLIERNVLSYIMVLELPLVKMVYRISKAFLLWRRSMALGKQLSTSYVKASFSITNQVFEDCPKKLIEQSCSLKAYWSASKSIPKEVKKIKEEEITLTKLVKKGGKYKDATLKRTNLLAIVLITHAIEEHTHEGVVKLNHGEVREEPRIFSPLTKVVGGD</sequence>
<name>A0AAV1RR53_9ROSI</name>